<feature type="compositionally biased region" description="Basic and acidic residues" evidence="1">
    <location>
        <begin position="74"/>
        <end position="83"/>
    </location>
</feature>
<evidence type="ECO:0000256" key="1">
    <source>
        <dbReference type="SAM" id="MobiDB-lite"/>
    </source>
</evidence>
<organism evidence="2 3">
    <name type="scientific">Acetobacter aceti</name>
    <dbReference type="NCBI Taxonomy" id="435"/>
    <lineage>
        <taxon>Bacteria</taxon>
        <taxon>Pseudomonadati</taxon>
        <taxon>Pseudomonadota</taxon>
        <taxon>Alphaproteobacteria</taxon>
        <taxon>Acetobacterales</taxon>
        <taxon>Acetobacteraceae</taxon>
        <taxon>Acetobacter</taxon>
        <taxon>Acetobacter subgen. Acetobacter</taxon>
    </lineage>
</organism>
<keyword evidence="3" id="KW-1185">Reference proteome</keyword>
<name>A0A1U9KDG8_ACEAC</name>
<dbReference type="EMBL" id="CP014692">
    <property type="protein sequence ID" value="AQS83777.1"/>
    <property type="molecule type" value="Genomic_DNA"/>
</dbReference>
<evidence type="ECO:0000313" key="3">
    <source>
        <dbReference type="Proteomes" id="UP000188937"/>
    </source>
</evidence>
<dbReference type="Proteomes" id="UP000188937">
    <property type="component" value="Chromosome"/>
</dbReference>
<feature type="region of interest" description="Disordered" evidence="1">
    <location>
        <begin position="31"/>
        <end position="83"/>
    </location>
</feature>
<dbReference type="KEGG" id="aace:A0U92_02195"/>
<protein>
    <submittedName>
        <fullName evidence="2">Uncharacterized protein</fullName>
    </submittedName>
</protein>
<dbReference type="AlphaFoldDB" id="A0A1U9KDG8"/>
<accession>A0A1U9KDG8</accession>
<proteinExistence type="predicted"/>
<feature type="compositionally biased region" description="Basic and acidic residues" evidence="1">
    <location>
        <begin position="31"/>
        <end position="65"/>
    </location>
</feature>
<reference evidence="2 3" key="1">
    <citation type="submission" date="2016-03" db="EMBL/GenBank/DDBJ databases">
        <title>Acetic acid bacteria sequencing.</title>
        <authorList>
            <person name="Brandt J."/>
            <person name="Jakob F."/>
            <person name="Vogel R.F."/>
        </authorList>
    </citation>
    <scope>NUCLEOTIDE SEQUENCE [LARGE SCALE GENOMIC DNA]</scope>
    <source>
        <strain evidence="2 3">TMW2.1153</strain>
    </source>
</reference>
<sequence>MDFAQPLVAATKRHDTRHLLRTATGGIYDEFPKGTGRRDLPMELAEERSVDLRSRRDEKRAENHGRSHFPAYDGDTRHERDESPGTLYRRIAGRQFDLATIICDCVRERGKRKTFL</sequence>
<gene>
    <name evidence="2" type="ORF">A0U92_02195</name>
</gene>
<evidence type="ECO:0000313" key="2">
    <source>
        <dbReference type="EMBL" id="AQS83777.1"/>
    </source>
</evidence>